<accession>A0A182NVK1</accession>
<dbReference type="Gene3D" id="1.10.10.1450">
    <property type="match status" value="1"/>
</dbReference>
<organism evidence="2 3">
    <name type="scientific">Anopheles dirus</name>
    <dbReference type="NCBI Taxonomy" id="7168"/>
    <lineage>
        <taxon>Eukaryota</taxon>
        <taxon>Metazoa</taxon>
        <taxon>Ecdysozoa</taxon>
        <taxon>Arthropoda</taxon>
        <taxon>Hexapoda</taxon>
        <taxon>Insecta</taxon>
        <taxon>Pterygota</taxon>
        <taxon>Neoptera</taxon>
        <taxon>Endopterygota</taxon>
        <taxon>Diptera</taxon>
        <taxon>Nematocera</taxon>
        <taxon>Culicoidea</taxon>
        <taxon>Culicidae</taxon>
        <taxon>Anophelinae</taxon>
        <taxon>Anopheles</taxon>
    </lineage>
</organism>
<dbReference type="PANTHER" id="PTHR46060:SF1">
    <property type="entry name" value="MARINER MOS1 TRANSPOSASE-LIKE PROTEIN"/>
    <property type="match status" value="1"/>
</dbReference>
<dbReference type="STRING" id="7168.A0A182NVK1"/>
<dbReference type="EnsemblMetazoa" id="ADIR011702-RA">
    <property type="protein sequence ID" value="ADIR011702-PA"/>
    <property type="gene ID" value="ADIR011702"/>
</dbReference>
<evidence type="ECO:0000259" key="1">
    <source>
        <dbReference type="Pfam" id="PF17906"/>
    </source>
</evidence>
<dbReference type="AlphaFoldDB" id="A0A182NVK1"/>
<dbReference type="PANTHER" id="PTHR46060">
    <property type="entry name" value="MARINER MOS1 TRANSPOSASE-LIKE PROTEIN"/>
    <property type="match status" value="1"/>
</dbReference>
<dbReference type="InterPro" id="IPR041426">
    <property type="entry name" value="Mos1_HTH"/>
</dbReference>
<proteinExistence type="predicted"/>
<dbReference type="Pfam" id="PF17906">
    <property type="entry name" value="HTH_48"/>
    <property type="match status" value="1"/>
</dbReference>
<dbReference type="VEuPathDB" id="VectorBase:ADIR011702"/>
<name>A0A182NVK1_9DIPT</name>
<evidence type="ECO:0000313" key="2">
    <source>
        <dbReference type="EnsemblMetazoa" id="ADIR011702-PA"/>
    </source>
</evidence>
<keyword evidence="3" id="KW-1185">Reference proteome</keyword>
<protein>
    <submittedName>
        <fullName evidence="2">HTH_48 domain-containing protein</fullName>
    </submittedName>
</protein>
<reference evidence="2" key="2">
    <citation type="submission" date="2020-05" db="UniProtKB">
        <authorList>
            <consortium name="EnsemblMetazoa"/>
        </authorList>
    </citation>
    <scope>IDENTIFICATION</scope>
    <source>
        <strain evidence="2">WRAIR2</strain>
    </source>
</reference>
<dbReference type="Proteomes" id="UP000075884">
    <property type="component" value="Unassembled WGS sequence"/>
</dbReference>
<reference evidence="3" key="1">
    <citation type="submission" date="2013-03" db="EMBL/GenBank/DDBJ databases">
        <title>The Genome Sequence of Anopheles dirus WRAIR2.</title>
        <authorList>
            <consortium name="The Broad Institute Genomics Platform"/>
            <person name="Neafsey D.E."/>
            <person name="Walton C."/>
            <person name="Walker B."/>
            <person name="Young S.K."/>
            <person name="Zeng Q."/>
            <person name="Gargeya S."/>
            <person name="Fitzgerald M."/>
            <person name="Haas B."/>
            <person name="Abouelleil A."/>
            <person name="Allen A.W."/>
            <person name="Alvarado L."/>
            <person name="Arachchi H.M."/>
            <person name="Berlin A.M."/>
            <person name="Chapman S.B."/>
            <person name="Gainer-Dewar J."/>
            <person name="Goldberg J."/>
            <person name="Griggs A."/>
            <person name="Gujja S."/>
            <person name="Hansen M."/>
            <person name="Howarth C."/>
            <person name="Imamovic A."/>
            <person name="Ireland A."/>
            <person name="Larimer J."/>
            <person name="McCowan C."/>
            <person name="Murphy C."/>
            <person name="Pearson M."/>
            <person name="Poon T.W."/>
            <person name="Priest M."/>
            <person name="Roberts A."/>
            <person name="Saif S."/>
            <person name="Shea T."/>
            <person name="Sisk P."/>
            <person name="Sykes S."/>
            <person name="Wortman J."/>
            <person name="Nusbaum C."/>
            <person name="Birren B."/>
        </authorList>
    </citation>
    <scope>NUCLEOTIDE SEQUENCE [LARGE SCALE GENOMIC DNA]</scope>
    <source>
        <strain evidence="3">WRAIR2</strain>
    </source>
</reference>
<evidence type="ECO:0000313" key="3">
    <source>
        <dbReference type="Proteomes" id="UP000075884"/>
    </source>
</evidence>
<dbReference type="InterPro" id="IPR052709">
    <property type="entry name" value="Transposase-MT_Hybrid"/>
</dbReference>
<sequence>MGKEDFRVLIKHYFLRQKTISQTRRSLMKYYGNTAPSLAMIHKWYGVFRSGRSSTSESPRTGRPVEVSSPGMVDKIQRLIDQNQYMTVRQIAQATGISTGAVVSITHRHLNLRKLYDDRWIPRDNLCRHAPKKEAKLQIKKEPPYVKEEPDYEEQHVITIEKLEDVEVLEEEIFEIEELVEESEEL</sequence>
<feature type="domain" description="Mos1 transposase HTH" evidence="1">
    <location>
        <begin position="3"/>
        <end position="51"/>
    </location>
</feature>